<dbReference type="Pfam" id="PF01156">
    <property type="entry name" value="IU_nuc_hydro"/>
    <property type="match status" value="1"/>
</dbReference>
<evidence type="ECO:0000256" key="3">
    <source>
        <dbReference type="ARBA" id="ARBA00023295"/>
    </source>
</evidence>
<keyword evidence="3" id="KW-0326">Glycosidase</keyword>
<dbReference type="AlphaFoldDB" id="A0A8H6SMZ5"/>
<dbReference type="PANTHER" id="PTHR12304:SF4">
    <property type="entry name" value="URIDINE NUCLEOSIDASE"/>
    <property type="match status" value="1"/>
</dbReference>
<protein>
    <submittedName>
        <fullName evidence="5">IU-nuc-hydro domain-containing protein</fullName>
    </submittedName>
</protein>
<dbReference type="RefSeq" id="XP_037220003.1">
    <property type="nucleotide sequence ID" value="XM_037364359.1"/>
</dbReference>
<dbReference type="EMBL" id="JACAZF010000006">
    <property type="protein sequence ID" value="KAF7302003.1"/>
    <property type="molecule type" value="Genomic_DNA"/>
</dbReference>
<evidence type="ECO:0000256" key="1">
    <source>
        <dbReference type="ARBA" id="ARBA00009176"/>
    </source>
</evidence>
<comment type="caution">
    <text evidence="5">The sequence shown here is derived from an EMBL/GenBank/DDBJ whole genome shotgun (WGS) entry which is preliminary data.</text>
</comment>
<dbReference type="OrthoDB" id="432381at2759"/>
<dbReference type="GeneID" id="59346875"/>
<evidence type="ECO:0000259" key="4">
    <source>
        <dbReference type="Pfam" id="PF01156"/>
    </source>
</evidence>
<evidence type="ECO:0000256" key="2">
    <source>
        <dbReference type="ARBA" id="ARBA00022801"/>
    </source>
</evidence>
<dbReference type="Proteomes" id="UP000636479">
    <property type="component" value="Unassembled WGS sequence"/>
</dbReference>
<evidence type="ECO:0000313" key="6">
    <source>
        <dbReference type="Proteomes" id="UP000636479"/>
    </source>
</evidence>
<name>A0A8H6SMZ5_9AGAR</name>
<dbReference type="PANTHER" id="PTHR12304">
    <property type="entry name" value="INOSINE-URIDINE PREFERRING NUCLEOSIDE HYDROLASE"/>
    <property type="match status" value="1"/>
</dbReference>
<organism evidence="5 6">
    <name type="scientific">Mycena indigotica</name>
    <dbReference type="NCBI Taxonomy" id="2126181"/>
    <lineage>
        <taxon>Eukaryota</taxon>
        <taxon>Fungi</taxon>
        <taxon>Dikarya</taxon>
        <taxon>Basidiomycota</taxon>
        <taxon>Agaricomycotina</taxon>
        <taxon>Agaricomycetes</taxon>
        <taxon>Agaricomycetidae</taxon>
        <taxon>Agaricales</taxon>
        <taxon>Marasmiineae</taxon>
        <taxon>Mycenaceae</taxon>
        <taxon>Mycena</taxon>
    </lineage>
</organism>
<reference evidence="5" key="1">
    <citation type="submission" date="2020-05" db="EMBL/GenBank/DDBJ databases">
        <title>Mycena genomes resolve the evolution of fungal bioluminescence.</title>
        <authorList>
            <person name="Tsai I.J."/>
        </authorList>
    </citation>
    <scope>NUCLEOTIDE SEQUENCE</scope>
    <source>
        <strain evidence="5">171206Taipei</strain>
    </source>
</reference>
<dbReference type="InterPro" id="IPR023186">
    <property type="entry name" value="IUNH"/>
</dbReference>
<evidence type="ECO:0000313" key="5">
    <source>
        <dbReference type="EMBL" id="KAF7302003.1"/>
    </source>
</evidence>
<keyword evidence="2" id="KW-0378">Hydrolase</keyword>
<comment type="similarity">
    <text evidence="1">Belongs to the IUNH family.</text>
</comment>
<dbReference type="GO" id="GO:0008477">
    <property type="term" value="F:purine nucleosidase activity"/>
    <property type="evidence" value="ECO:0007669"/>
    <property type="project" value="TreeGrafter"/>
</dbReference>
<feature type="domain" description="Inosine/uridine-preferring nucleoside hydrolase" evidence="4">
    <location>
        <begin position="4"/>
        <end position="337"/>
    </location>
</feature>
<dbReference type="GO" id="GO:0005829">
    <property type="term" value="C:cytosol"/>
    <property type="evidence" value="ECO:0007669"/>
    <property type="project" value="TreeGrafter"/>
</dbReference>
<dbReference type="Gene3D" id="3.90.245.10">
    <property type="entry name" value="Ribonucleoside hydrolase-like"/>
    <property type="match status" value="1"/>
</dbReference>
<dbReference type="InterPro" id="IPR001910">
    <property type="entry name" value="Inosine/uridine_hydrolase_dom"/>
</dbReference>
<accession>A0A8H6SMZ5</accession>
<dbReference type="SUPFAM" id="SSF53590">
    <property type="entry name" value="Nucleoside hydrolase"/>
    <property type="match status" value="1"/>
</dbReference>
<dbReference type="GO" id="GO:0006152">
    <property type="term" value="P:purine nucleoside catabolic process"/>
    <property type="evidence" value="ECO:0007669"/>
    <property type="project" value="TreeGrafter"/>
</dbReference>
<proteinExistence type="inferred from homology"/>
<gene>
    <name evidence="5" type="ORF">MIND_00766500</name>
</gene>
<keyword evidence="6" id="KW-1185">Reference proteome</keyword>
<sequence>MKFVWMDGDPGHDDAFAILLGLHCPHIKLLGISTTYGNASGPWTAVNAARCLHLFGAASTYPEIRVYPGAAKPLLRPTKHAPKIHGVDGLGCVQGLPNAQDPNVTRWMAGTAERAINGLSAAVRNTWDNGKGSKVSIISSGPMTNIALFVSVYPDLLEVIEEIVFMGGGIGIGNKSTVAEYNIACDPLAAQILLDAPVKKTMIPLNVTHMAILTPQIHAKLLSPAYDWQGADLPLPTASSNLREMLSALISSFAESYRKAFGFADGPPLHDALTVAYIACPDIFSAKRFRVDVEQSGIHTSGETVVNLWDYQNCDDGWGVGGNNCLVTQSVDVDAFFGFFDECIQRCDAVSPLNVY</sequence>
<dbReference type="InterPro" id="IPR036452">
    <property type="entry name" value="Ribo_hydro-like"/>
</dbReference>